<gene>
    <name evidence="1" type="ORF">J9317_07540</name>
</gene>
<reference evidence="1 2" key="1">
    <citation type="submission" date="2021-04" db="EMBL/GenBank/DDBJ databases">
        <title>Metabacillus sp. strain KIGAM252 whole genome sequence.</title>
        <authorList>
            <person name="Seo M.-J."/>
            <person name="Cho E.-S."/>
            <person name="Hwang C.Y."/>
            <person name="Yoon D.J."/>
        </authorList>
    </citation>
    <scope>NUCLEOTIDE SEQUENCE [LARGE SCALE GENOMIC DNA]</scope>
    <source>
        <strain evidence="1 2">KIGAM252</strain>
    </source>
</reference>
<accession>A0ABS5LCY6</accession>
<comment type="caution">
    <text evidence="1">The sequence shown here is derived from an EMBL/GenBank/DDBJ whole genome shotgun (WGS) entry which is preliminary data.</text>
</comment>
<dbReference type="EMBL" id="JAGVRK010000001">
    <property type="protein sequence ID" value="MBS2968608.1"/>
    <property type="molecule type" value="Genomic_DNA"/>
</dbReference>
<dbReference type="Proteomes" id="UP000682403">
    <property type="component" value="Unassembled WGS sequence"/>
</dbReference>
<organism evidence="1 2">
    <name type="scientific">Metabacillus flavus</name>
    <dbReference type="NCBI Taxonomy" id="2823519"/>
    <lineage>
        <taxon>Bacteria</taxon>
        <taxon>Bacillati</taxon>
        <taxon>Bacillota</taxon>
        <taxon>Bacilli</taxon>
        <taxon>Bacillales</taxon>
        <taxon>Bacillaceae</taxon>
        <taxon>Metabacillus</taxon>
    </lineage>
</organism>
<dbReference type="Pfam" id="PF11148">
    <property type="entry name" value="DUF2922"/>
    <property type="match status" value="1"/>
</dbReference>
<dbReference type="InterPro" id="IPR021321">
    <property type="entry name" value="DUF2922"/>
</dbReference>
<proteinExistence type="predicted"/>
<keyword evidence="2" id="KW-1185">Reference proteome</keyword>
<name>A0ABS5LCY6_9BACI</name>
<dbReference type="RefSeq" id="WP_211557559.1">
    <property type="nucleotide sequence ID" value="NZ_JAGVRK010000001.1"/>
</dbReference>
<sequence>MAKTLEMQFVNEQGKTVTITVDAPKDSLTKDEIAAAMDGLMTANVFISGGGNLTSKKGARTVDRTVTEMDIK</sequence>
<evidence type="ECO:0000313" key="2">
    <source>
        <dbReference type="Proteomes" id="UP000682403"/>
    </source>
</evidence>
<protein>
    <submittedName>
        <fullName evidence="1">DUF2922 domain-containing protein</fullName>
    </submittedName>
</protein>
<evidence type="ECO:0000313" key="1">
    <source>
        <dbReference type="EMBL" id="MBS2968608.1"/>
    </source>
</evidence>